<dbReference type="PRINTS" id="PR00080">
    <property type="entry name" value="SDRFAMILY"/>
</dbReference>
<dbReference type="RefSeq" id="WP_138864555.1">
    <property type="nucleotide sequence ID" value="NZ_VCPC01000003.1"/>
</dbReference>
<dbReference type="PROSITE" id="PS00061">
    <property type="entry name" value="ADH_SHORT"/>
    <property type="match status" value="1"/>
</dbReference>
<gene>
    <name evidence="2" type="ORF">FGK64_14505</name>
</gene>
<dbReference type="Gene3D" id="3.40.50.720">
    <property type="entry name" value="NAD(P)-binding Rossmann-like Domain"/>
    <property type="match status" value="1"/>
</dbReference>
<evidence type="ECO:0000313" key="2">
    <source>
        <dbReference type="EMBL" id="TMV11489.1"/>
    </source>
</evidence>
<name>A0ABY2X6U2_9RHOB</name>
<proteinExistence type="inferred from homology"/>
<dbReference type="InterPro" id="IPR036291">
    <property type="entry name" value="NAD(P)-bd_dom_sf"/>
</dbReference>
<dbReference type="InterPro" id="IPR002347">
    <property type="entry name" value="SDR_fam"/>
</dbReference>
<dbReference type="PRINTS" id="PR00081">
    <property type="entry name" value="GDHRDH"/>
</dbReference>
<reference evidence="2 3" key="1">
    <citation type="submission" date="2019-05" db="EMBL/GenBank/DDBJ databases">
        <title>Marivita sp. nov. isolated from sea sediment.</title>
        <authorList>
            <person name="Kim W."/>
        </authorList>
    </citation>
    <scope>NUCLEOTIDE SEQUENCE [LARGE SCALE GENOMIC DNA]</scope>
    <source>
        <strain evidence="2 3">CAU 1492</strain>
    </source>
</reference>
<organism evidence="2 3">
    <name type="scientific">Arenibacterium halophilum</name>
    <dbReference type="NCBI Taxonomy" id="2583821"/>
    <lineage>
        <taxon>Bacteria</taxon>
        <taxon>Pseudomonadati</taxon>
        <taxon>Pseudomonadota</taxon>
        <taxon>Alphaproteobacteria</taxon>
        <taxon>Rhodobacterales</taxon>
        <taxon>Paracoccaceae</taxon>
        <taxon>Arenibacterium</taxon>
    </lineage>
</organism>
<evidence type="ECO:0000313" key="3">
    <source>
        <dbReference type="Proteomes" id="UP001191082"/>
    </source>
</evidence>
<comment type="similarity">
    <text evidence="1">Belongs to the short-chain dehydrogenases/reductases (SDR) family.</text>
</comment>
<dbReference type="Pfam" id="PF13561">
    <property type="entry name" value="adh_short_C2"/>
    <property type="match status" value="1"/>
</dbReference>
<dbReference type="EMBL" id="VCPC01000003">
    <property type="protein sequence ID" value="TMV11489.1"/>
    <property type="molecule type" value="Genomic_DNA"/>
</dbReference>
<dbReference type="PANTHER" id="PTHR42879">
    <property type="entry name" value="3-OXOACYL-(ACYL-CARRIER-PROTEIN) REDUCTASE"/>
    <property type="match status" value="1"/>
</dbReference>
<keyword evidence="3" id="KW-1185">Reference proteome</keyword>
<dbReference type="InterPro" id="IPR050259">
    <property type="entry name" value="SDR"/>
</dbReference>
<dbReference type="Proteomes" id="UP001191082">
    <property type="component" value="Unassembled WGS sequence"/>
</dbReference>
<accession>A0ABY2X6U2</accession>
<dbReference type="PANTHER" id="PTHR42879:SF2">
    <property type="entry name" value="3-OXOACYL-[ACYL-CARRIER-PROTEIN] REDUCTASE FABG"/>
    <property type="match status" value="1"/>
</dbReference>
<dbReference type="SUPFAM" id="SSF51735">
    <property type="entry name" value="NAD(P)-binding Rossmann-fold domains"/>
    <property type="match status" value="1"/>
</dbReference>
<dbReference type="InterPro" id="IPR020904">
    <property type="entry name" value="Sc_DH/Rdtase_CS"/>
</dbReference>
<protein>
    <submittedName>
        <fullName evidence="2">SDR family oxidoreductase</fullName>
    </submittedName>
</protein>
<evidence type="ECO:0000256" key="1">
    <source>
        <dbReference type="ARBA" id="ARBA00006484"/>
    </source>
</evidence>
<comment type="caution">
    <text evidence="2">The sequence shown here is derived from an EMBL/GenBank/DDBJ whole genome shotgun (WGS) entry which is preliminary data.</text>
</comment>
<sequence length="267" mass="28251">MTDTQNRPLSGRTALITGSEGGLGLVLAESLAAAGADIALNGLRVDAEGAPLAQSLSDMHGIRAIYVSADVGQRDQVTRLVDTTATRLAPADIVVNNAVIRHFSPVEDFDPDHWEHSLSVNLSSAFHTARLTIPQMKAQGWGRIFNISSYYGFRGAENRIDYVTTKTALTGMARAIAIETAKTGITCNALCPGSVGTEAILNRIRGMAAEQGRDFDELAREYASDRSATGRFVDPRSIGALLVFLCSDAGADITGATLPVDGGWLAS</sequence>